<dbReference type="RefSeq" id="WP_067498118.1">
    <property type="nucleotide sequence ID" value="NZ_JBHXPO010000014.1"/>
</dbReference>
<comment type="caution">
    <text evidence="2">The sequence shown here is derived from an EMBL/GenBank/DDBJ whole genome shotgun (WGS) entry which is preliminary data.</text>
</comment>
<dbReference type="SUPFAM" id="SSF140453">
    <property type="entry name" value="EsxAB dimer-like"/>
    <property type="match status" value="1"/>
</dbReference>
<dbReference type="Pfam" id="PF06013">
    <property type="entry name" value="WXG100"/>
    <property type="match status" value="1"/>
</dbReference>
<dbReference type="Gene3D" id="1.10.287.1060">
    <property type="entry name" value="ESAT-6-like"/>
    <property type="match status" value="1"/>
</dbReference>
<protein>
    <recommendedName>
        <fullName evidence="1">ESAT-6-like protein</fullName>
    </recommendedName>
</protein>
<dbReference type="EMBL" id="SNXK01000011">
    <property type="protein sequence ID" value="TDP30606.1"/>
    <property type="molecule type" value="Genomic_DNA"/>
</dbReference>
<organism evidence="2 3">
    <name type="scientific">Nocardia ignorata</name>
    <dbReference type="NCBI Taxonomy" id="145285"/>
    <lineage>
        <taxon>Bacteria</taxon>
        <taxon>Bacillati</taxon>
        <taxon>Actinomycetota</taxon>
        <taxon>Actinomycetes</taxon>
        <taxon>Mycobacteriales</taxon>
        <taxon>Nocardiaceae</taxon>
        <taxon>Nocardia</taxon>
    </lineage>
</organism>
<evidence type="ECO:0000313" key="3">
    <source>
        <dbReference type="Proteomes" id="UP000295087"/>
    </source>
</evidence>
<dbReference type="Proteomes" id="UP000295087">
    <property type="component" value="Unassembled WGS sequence"/>
</dbReference>
<gene>
    <name evidence="2" type="ORF">DFR75_11170</name>
</gene>
<evidence type="ECO:0000256" key="1">
    <source>
        <dbReference type="RuleBase" id="RU362001"/>
    </source>
</evidence>
<reference evidence="2 3" key="1">
    <citation type="submission" date="2019-03" db="EMBL/GenBank/DDBJ databases">
        <title>Genomic Encyclopedia of Type Strains, Phase IV (KMG-IV): sequencing the most valuable type-strain genomes for metagenomic binning, comparative biology and taxonomic classification.</title>
        <authorList>
            <person name="Goeker M."/>
        </authorList>
    </citation>
    <scope>NUCLEOTIDE SEQUENCE [LARGE SCALE GENOMIC DNA]</scope>
    <source>
        <strain evidence="2 3">DSM 44496</strain>
    </source>
</reference>
<dbReference type="AlphaFoldDB" id="A0A4R6P0C7"/>
<accession>A0A4R6P0C7</accession>
<evidence type="ECO:0000313" key="2">
    <source>
        <dbReference type="EMBL" id="TDP30606.1"/>
    </source>
</evidence>
<proteinExistence type="inferred from homology"/>
<dbReference type="InterPro" id="IPR010310">
    <property type="entry name" value="T7SS_ESAT-6-like"/>
</dbReference>
<comment type="similarity">
    <text evidence="1">Belongs to the WXG100 family.</text>
</comment>
<name>A0A4R6P0C7_NOCIG</name>
<keyword evidence="3" id="KW-1185">Reference proteome</keyword>
<dbReference type="InterPro" id="IPR036689">
    <property type="entry name" value="ESAT-6-like_sf"/>
</dbReference>
<dbReference type="NCBIfam" id="TIGR03930">
    <property type="entry name" value="WXG100_ESAT6"/>
    <property type="match status" value="1"/>
</dbReference>
<sequence>MADDSRDFTFDIDELDQLISRANGFIGFLTDSLDGINNRVAAIQQNWQGAAADAQEEAYREWAAGAATVVEGLTQMYNAAVTARDAYSAAAEANLRMSGG</sequence>